<dbReference type="PROSITE" id="PS50835">
    <property type="entry name" value="IG_LIKE"/>
    <property type="match status" value="1"/>
</dbReference>
<comment type="caution">
    <text evidence="2">The sequence shown here is derived from an EMBL/GenBank/DDBJ whole genome shotgun (WGS) entry which is preliminary data.</text>
</comment>
<dbReference type="AlphaFoldDB" id="A0A822BW68"/>
<accession>A0A822BW68</accession>
<dbReference type="InterPro" id="IPR036179">
    <property type="entry name" value="Ig-like_dom_sf"/>
</dbReference>
<dbReference type="Gene3D" id="2.60.40.10">
    <property type="entry name" value="Immunoglobulins"/>
    <property type="match status" value="1"/>
</dbReference>
<dbReference type="Pfam" id="PF07679">
    <property type="entry name" value="I-set"/>
    <property type="match status" value="1"/>
</dbReference>
<gene>
    <name evidence="2" type="ORF">QYT958_LOCUS40651</name>
</gene>
<dbReference type="SMART" id="SM00408">
    <property type="entry name" value="IGc2"/>
    <property type="match status" value="1"/>
</dbReference>
<protein>
    <recommendedName>
        <fullName evidence="1">Ig-like domain-containing protein</fullName>
    </recommendedName>
</protein>
<dbReference type="SUPFAM" id="SSF48726">
    <property type="entry name" value="Immunoglobulin"/>
    <property type="match status" value="1"/>
</dbReference>
<organism evidence="2 3">
    <name type="scientific">Rotaria socialis</name>
    <dbReference type="NCBI Taxonomy" id="392032"/>
    <lineage>
        <taxon>Eukaryota</taxon>
        <taxon>Metazoa</taxon>
        <taxon>Spiralia</taxon>
        <taxon>Gnathifera</taxon>
        <taxon>Rotifera</taxon>
        <taxon>Eurotatoria</taxon>
        <taxon>Bdelloidea</taxon>
        <taxon>Philodinida</taxon>
        <taxon>Philodinidae</taxon>
        <taxon>Rotaria</taxon>
    </lineage>
</organism>
<dbReference type="InterPro" id="IPR013098">
    <property type="entry name" value="Ig_I-set"/>
</dbReference>
<dbReference type="InterPro" id="IPR003598">
    <property type="entry name" value="Ig_sub2"/>
</dbReference>
<dbReference type="InterPro" id="IPR007110">
    <property type="entry name" value="Ig-like_dom"/>
</dbReference>
<evidence type="ECO:0000313" key="3">
    <source>
        <dbReference type="Proteomes" id="UP000663848"/>
    </source>
</evidence>
<evidence type="ECO:0000313" key="2">
    <source>
        <dbReference type="EMBL" id="CAF5030922.1"/>
    </source>
</evidence>
<evidence type="ECO:0000259" key="1">
    <source>
        <dbReference type="PROSITE" id="PS50835"/>
    </source>
</evidence>
<dbReference type="Proteomes" id="UP000663848">
    <property type="component" value="Unassembled WGS sequence"/>
</dbReference>
<feature type="non-terminal residue" evidence="2">
    <location>
        <position position="1"/>
    </location>
</feature>
<dbReference type="InterPro" id="IPR013783">
    <property type="entry name" value="Ig-like_fold"/>
</dbReference>
<reference evidence="2" key="1">
    <citation type="submission" date="2021-02" db="EMBL/GenBank/DDBJ databases">
        <authorList>
            <person name="Nowell W R."/>
        </authorList>
    </citation>
    <scope>NUCLEOTIDE SEQUENCE</scope>
</reference>
<proteinExistence type="predicted"/>
<feature type="domain" description="Ig-like" evidence="1">
    <location>
        <begin position="1"/>
        <end position="69"/>
    </location>
</feature>
<name>A0A822BW68_9BILA</name>
<dbReference type="EMBL" id="CAJOBR010042888">
    <property type="protein sequence ID" value="CAF5030922.1"/>
    <property type="molecule type" value="Genomic_DNA"/>
</dbReference>
<sequence>ILVGNNFSIECAIAGWPKPIIEWEKYGDVLPEKRSQVLHGTLYLFDIRLDDRGTYICRASSSNGQSDIAYTALLEVLGKMNKRKEKHL</sequence>